<accession>A0AAE9HSL7</accession>
<sequence>MYSSLAILLANAPAVAIFQDASLVNRGAALQGFSTDDCVFLSSLAECAQLDLAELLSFASYSQQAFNHNRPLSEWLDSKQMAAALSTITHLVADMMGQLSDLRETAYSEVAFREGAQTLYPCQSIPPLSKESQS</sequence>
<name>A0AAE9HSL7_9NEIS</name>
<dbReference type="RefSeq" id="WP_156932342.1">
    <property type="nucleotide sequence ID" value="NZ_CP097501.1"/>
</dbReference>
<evidence type="ECO:0000313" key="1">
    <source>
        <dbReference type="EMBL" id="URD66898.1"/>
    </source>
</evidence>
<organism evidence="1 2">
    <name type="scientific">Conchiformibius steedae DSM 2580</name>
    <dbReference type="NCBI Taxonomy" id="1121352"/>
    <lineage>
        <taxon>Bacteria</taxon>
        <taxon>Pseudomonadati</taxon>
        <taxon>Pseudomonadota</taxon>
        <taxon>Betaproteobacteria</taxon>
        <taxon>Neisseriales</taxon>
        <taxon>Neisseriaceae</taxon>
        <taxon>Conchiformibius</taxon>
    </lineage>
</organism>
<dbReference type="AlphaFoldDB" id="A0AAE9HSL7"/>
<dbReference type="Proteomes" id="UP001056819">
    <property type="component" value="Chromosome"/>
</dbReference>
<gene>
    <name evidence="1" type="ORF">LNQ82_06670</name>
</gene>
<reference evidence="1" key="1">
    <citation type="submission" date="2022-05" db="EMBL/GenBank/DDBJ databases">
        <title>Alysiella filiformis genome sequencing.</title>
        <authorList>
            <person name="Viehboeck T."/>
        </authorList>
    </citation>
    <scope>NUCLEOTIDE SEQUENCE</scope>
    <source>
        <strain evidence="1">DSM 2580</strain>
    </source>
</reference>
<protein>
    <submittedName>
        <fullName evidence="1">Uncharacterized protein</fullName>
    </submittedName>
</protein>
<evidence type="ECO:0000313" key="2">
    <source>
        <dbReference type="Proteomes" id="UP001056819"/>
    </source>
</evidence>
<dbReference type="EMBL" id="CP097501">
    <property type="protein sequence ID" value="URD66898.1"/>
    <property type="molecule type" value="Genomic_DNA"/>
</dbReference>
<proteinExistence type="predicted"/>